<sequence>MLPLFAYYLHYTARDVDDLTVDEFEYLAGWIDEHEARLKAASTTE</sequence>
<accession>A0ACD5AF84</accession>
<dbReference type="Proteomes" id="UP001432251">
    <property type="component" value="Chromosome"/>
</dbReference>
<reference evidence="1" key="1">
    <citation type="journal article" date="2025" name="Int. J. Syst. Evol. Microbiol.">
        <title>Streptomyces citrinus sp. nov., with yellow diffusible pigment.</title>
        <authorList>
            <person name="He Y."/>
            <person name="Yang E."/>
            <person name="Xu J."/>
            <person name="Sun Y."/>
            <person name="Sun L."/>
        </authorList>
    </citation>
    <scope>NUCLEOTIDE SEQUENCE</scope>
    <source>
        <strain evidence="1">Q6</strain>
    </source>
</reference>
<evidence type="ECO:0000313" key="2">
    <source>
        <dbReference type="Proteomes" id="UP001432251"/>
    </source>
</evidence>
<protein>
    <submittedName>
        <fullName evidence="1">Uncharacterized protein</fullName>
    </submittedName>
</protein>
<proteinExistence type="predicted"/>
<keyword evidence="2" id="KW-1185">Reference proteome</keyword>
<name>A0ACD5AF84_9ACTN</name>
<evidence type="ECO:0000313" key="1">
    <source>
        <dbReference type="EMBL" id="WWQ65857.1"/>
    </source>
</evidence>
<organism evidence="1 2">
    <name type="scientific">Streptomyces citrinus</name>
    <dbReference type="NCBI Taxonomy" id="3118173"/>
    <lineage>
        <taxon>Bacteria</taxon>
        <taxon>Bacillati</taxon>
        <taxon>Actinomycetota</taxon>
        <taxon>Actinomycetes</taxon>
        <taxon>Kitasatosporales</taxon>
        <taxon>Streptomycetaceae</taxon>
        <taxon>Streptomyces</taxon>
    </lineage>
</organism>
<gene>
    <name evidence="1" type="ORF">V2W30_22690</name>
</gene>
<dbReference type="EMBL" id="CP146022">
    <property type="protein sequence ID" value="WWQ65857.1"/>
    <property type="molecule type" value="Genomic_DNA"/>
</dbReference>